<dbReference type="InterPro" id="IPR000551">
    <property type="entry name" value="MerR-type_HTH_dom"/>
</dbReference>
<keyword evidence="5" id="KW-0175">Coiled coil</keyword>
<evidence type="ECO:0000256" key="1">
    <source>
        <dbReference type="ARBA" id="ARBA00022491"/>
    </source>
</evidence>
<feature type="domain" description="HTH merR-type" evidence="7">
    <location>
        <begin position="11"/>
        <end position="80"/>
    </location>
</feature>
<feature type="coiled-coil region" evidence="5">
    <location>
        <begin position="92"/>
        <end position="119"/>
    </location>
</feature>
<evidence type="ECO:0000256" key="2">
    <source>
        <dbReference type="ARBA" id="ARBA00023015"/>
    </source>
</evidence>
<dbReference type="AlphaFoldDB" id="A0A1B1YSV4"/>
<dbReference type="Proteomes" id="UP000092952">
    <property type="component" value="Chromosome"/>
</dbReference>
<keyword evidence="2" id="KW-0805">Transcription regulation</keyword>
<dbReference type="EMBL" id="CP014671">
    <property type="protein sequence ID" value="ANX03950.1"/>
    <property type="molecule type" value="Genomic_DNA"/>
</dbReference>
<evidence type="ECO:0000313" key="8">
    <source>
        <dbReference type="EMBL" id="ANX03950.1"/>
    </source>
</evidence>
<dbReference type="PROSITE" id="PS50937">
    <property type="entry name" value="HTH_MERR_2"/>
    <property type="match status" value="1"/>
</dbReference>
<evidence type="ECO:0000256" key="6">
    <source>
        <dbReference type="SAM" id="MobiDB-lite"/>
    </source>
</evidence>
<dbReference type="Gene3D" id="1.10.1660.10">
    <property type="match status" value="1"/>
</dbReference>
<dbReference type="GO" id="GO:0003677">
    <property type="term" value="F:DNA binding"/>
    <property type="evidence" value="ECO:0007669"/>
    <property type="project" value="UniProtKB-KW"/>
</dbReference>
<evidence type="ECO:0000256" key="4">
    <source>
        <dbReference type="ARBA" id="ARBA00023163"/>
    </source>
</evidence>
<gene>
    <name evidence="8" type="ORF">PG2T_06920</name>
</gene>
<evidence type="ECO:0000256" key="3">
    <source>
        <dbReference type="ARBA" id="ARBA00023125"/>
    </source>
</evidence>
<keyword evidence="9" id="KW-1185">Reference proteome</keyword>
<dbReference type="SMART" id="SM00422">
    <property type="entry name" value="HTH_MERR"/>
    <property type="match status" value="1"/>
</dbReference>
<protein>
    <recommendedName>
        <fullName evidence="7">HTH merR-type domain-containing protein</fullName>
    </recommendedName>
</protein>
<feature type="compositionally biased region" description="Basic residues" evidence="6">
    <location>
        <begin position="159"/>
        <end position="171"/>
    </location>
</feature>
<keyword evidence="3" id="KW-0238">DNA-binding</keyword>
<dbReference type="KEGG" id="gbi:PG2T_06920"/>
<name>A0A1B1YSV4_9GAMM</name>
<dbReference type="OrthoDB" id="9808480at2"/>
<dbReference type="InterPro" id="IPR047057">
    <property type="entry name" value="MerR_fam"/>
</dbReference>
<dbReference type="InterPro" id="IPR009061">
    <property type="entry name" value="DNA-bd_dom_put_sf"/>
</dbReference>
<evidence type="ECO:0000256" key="5">
    <source>
        <dbReference type="SAM" id="Coils"/>
    </source>
</evidence>
<accession>A0A1B1YSV4</accession>
<dbReference type="InParanoid" id="A0A1B1YSV4"/>
<dbReference type="PANTHER" id="PTHR30204">
    <property type="entry name" value="REDOX-CYCLING DRUG-SENSING TRANSCRIPTIONAL ACTIVATOR SOXR"/>
    <property type="match status" value="1"/>
</dbReference>
<organism evidence="8 9">
    <name type="scientific">Immundisolibacter cernigliae</name>
    <dbReference type="NCBI Taxonomy" id="1810504"/>
    <lineage>
        <taxon>Bacteria</taxon>
        <taxon>Pseudomonadati</taxon>
        <taxon>Pseudomonadota</taxon>
        <taxon>Gammaproteobacteria</taxon>
        <taxon>Immundisolibacterales</taxon>
        <taxon>Immundisolibacteraceae</taxon>
        <taxon>Immundisolibacter</taxon>
    </lineage>
</organism>
<sequence length="171" mass="19425">MSSERRTPKTLLTVSSLAERAGLSVHVVRLYLRRGLLRASRRTSAGYQLFDEDDAERLRFIRIAQRLGFTLAEIGEIVRLGHKRESPCPIVRSTIQSRLDETRRELDDLQVMLERMQHAVALWNDLPDAVPTGNDICHLITAVAGSWPSDHSANMQPGRARRHPKARSQPR</sequence>
<evidence type="ECO:0000313" key="9">
    <source>
        <dbReference type="Proteomes" id="UP000092952"/>
    </source>
</evidence>
<dbReference type="Pfam" id="PF13411">
    <property type="entry name" value="MerR_1"/>
    <property type="match status" value="1"/>
</dbReference>
<proteinExistence type="predicted"/>
<dbReference type="GO" id="GO:0003700">
    <property type="term" value="F:DNA-binding transcription factor activity"/>
    <property type="evidence" value="ECO:0007669"/>
    <property type="project" value="InterPro"/>
</dbReference>
<dbReference type="PRINTS" id="PR00040">
    <property type="entry name" value="HTHMERR"/>
</dbReference>
<evidence type="ECO:0000259" key="7">
    <source>
        <dbReference type="PROSITE" id="PS50937"/>
    </source>
</evidence>
<dbReference type="SUPFAM" id="SSF46955">
    <property type="entry name" value="Putative DNA-binding domain"/>
    <property type="match status" value="1"/>
</dbReference>
<dbReference type="PANTHER" id="PTHR30204:SF69">
    <property type="entry name" value="MERR-FAMILY TRANSCRIPTIONAL REGULATOR"/>
    <property type="match status" value="1"/>
</dbReference>
<reference evidence="9" key="1">
    <citation type="submission" date="2016-03" db="EMBL/GenBank/DDBJ databases">
        <title>Complete genome sequence of Solimmundus cernigliae, representing a novel lineage of polycyclic aromatic hydrocarbon degraders within the Gammaproteobacteria.</title>
        <authorList>
            <person name="Singleton D.R."/>
            <person name="Dickey A.N."/>
            <person name="Scholl E.H."/>
            <person name="Wright F.A."/>
            <person name="Aitken M.D."/>
        </authorList>
    </citation>
    <scope>NUCLEOTIDE SEQUENCE [LARGE SCALE GENOMIC DNA]</scope>
    <source>
        <strain evidence="9">TR3.2</strain>
    </source>
</reference>
<feature type="region of interest" description="Disordered" evidence="6">
    <location>
        <begin position="148"/>
        <end position="171"/>
    </location>
</feature>
<keyword evidence="4" id="KW-0804">Transcription</keyword>
<dbReference type="STRING" id="1810504.PG2T_06920"/>
<dbReference type="RefSeq" id="WP_052160107.1">
    <property type="nucleotide sequence ID" value="NZ_CP014671.1"/>
</dbReference>
<keyword evidence="1" id="KW-0678">Repressor</keyword>